<keyword evidence="2" id="KW-0813">Transport</keyword>
<feature type="transmembrane region" description="Helical" evidence="7">
    <location>
        <begin position="134"/>
        <end position="155"/>
    </location>
</feature>
<comment type="caution">
    <text evidence="9">The sequence shown here is derived from an EMBL/GenBank/DDBJ whole genome shotgun (WGS) entry which is preliminary data.</text>
</comment>
<evidence type="ECO:0000256" key="7">
    <source>
        <dbReference type="SAM" id="Phobius"/>
    </source>
</evidence>
<gene>
    <name evidence="9" type="ORF">ACFOZ8_30015</name>
</gene>
<evidence type="ECO:0000256" key="6">
    <source>
        <dbReference type="ARBA" id="ARBA00023136"/>
    </source>
</evidence>
<feature type="transmembrane region" description="Helical" evidence="7">
    <location>
        <begin position="451"/>
        <end position="470"/>
    </location>
</feature>
<feature type="transmembrane region" description="Helical" evidence="7">
    <location>
        <begin position="364"/>
        <end position="386"/>
    </location>
</feature>
<dbReference type="InterPro" id="IPR050171">
    <property type="entry name" value="MFS_Transporters"/>
</dbReference>
<keyword evidence="3" id="KW-1003">Cell membrane</keyword>
<dbReference type="SUPFAM" id="SSF103473">
    <property type="entry name" value="MFS general substrate transporter"/>
    <property type="match status" value="1"/>
</dbReference>
<dbReference type="PANTHER" id="PTHR23517:SF3">
    <property type="entry name" value="INTEGRAL MEMBRANE TRANSPORT PROTEIN"/>
    <property type="match status" value="1"/>
</dbReference>
<dbReference type="PANTHER" id="PTHR23517">
    <property type="entry name" value="RESISTANCE PROTEIN MDTM, PUTATIVE-RELATED-RELATED"/>
    <property type="match status" value="1"/>
</dbReference>
<keyword evidence="4 7" id="KW-0812">Transmembrane</keyword>
<evidence type="ECO:0000313" key="10">
    <source>
        <dbReference type="Proteomes" id="UP001595715"/>
    </source>
</evidence>
<feature type="transmembrane region" description="Helical" evidence="7">
    <location>
        <begin position="199"/>
        <end position="225"/>
    </location>
</feature>
<evidence type="ECO:0000256" key="2">
    <source>
        <dbReference type="ARBA" id="ARBA00022448"/>
    </source>
</evidence>
<organism evidence="9 10">
    <name type="scientific">Paenibacillus xanthanilyticus</name>
    <dbReference type="NCBI Taxonomy" id="1783531"/>
    <lineage>
        <taxon>Bacteria</taxon>
        <taxon>Bacillati</taxon>
        <taxon>Bacillota</taxon>
        <taxon>Bacilli</taxon>
        <taxon>Bacillales</taxon>
        <taxon>Paenibacillaceae</taxon>
        <taxon>Paenibacillus</taxon>
    </lineage>
</organism>
<evidence type="ECO:0000256" key="3">
    <source>
        <dbReference type="ARBA" id="ARBA00022475"/>
    </source>
</evidence>
<name>A0ABV8KCT2_9BACL</name>
<keyword evidence="5 7" id="KW-1133">Transmembrane helix</keyword>
<dbReference type="EMBL" id="JBHSAM010000036">
    <property type="protein sequence ID" value="MFC4103866.1"/>
    <property type="molecule type" value="Genomic_DNA"/>
</dbReference>
<protein>
    <submittedName>
        <fullName evidence="9">MFS transporter</fullName>
    </submittedName>
</protein>
<feature type="transmembrane region" description="Helical" evidence="7">
    <location>
        <begin position="108"/>
        <end position="128"/>
    </location>
</feature>
<dbReference type="Proteomes" id="UP001595715">
    <property type="component" value="Unassembled WGS sequence"/>
</dbReference>
<dbReference type="Gene3D" id="1.20.1250.20">
    <property type="entry name" value="MFS general substrate transporter like domains"/>
    <property type="match status" value="2"/>
</dbReference>
<comment type="subcellular location">
    <subcellularLocation>
        <location evidence="1">Cell membrane</location>
        <topology evidence="1">Multi-pass membrane protein</topology>
    </subcellularLocation>
</comment>
<feature type="transmembrane region" description="Helical" evidence="7">
    <location>
        <begin position="175"/>
        <end position="193"/>
    </location>
</feature>
<dbReference type="InterPro" id="IPR011701">
    <property type="entry name" value="MFS"/>
</dbReference>
<feature type="transmembrane region" description="Helical" evidence="7">
    <location>
        <begin position="393"/>
        <end position="411"/>
    </location>
</feature>
<feature type="transmembrane region" description="Helical" evidence="7">
    <location>
        <begin position="329"/>
        <end position="352"/>
    </location>
</feature>
<evidence type="ECO:0000259" key="8">
    <source>
        <dbReference type="PROSITE" id="PS50850"/>
    </source>
</evidence>
<feature type="transmembrane region" description="Helical" evidence="7">
    <location>
        <begin position="417"/>
        <end position="439"/>
    </location>
</feature>
<evidence type="ECO:0000256" key="1">
    <source>
        <dbReference type="ARBA" id="ARBA00004651"/>
    </source>
</evidence>
<dbReference type="Pfam" id="PF07690">
    <property type="entry name" value="MFS_1"/>
    <property type="match status" value="2"/>
</dbReference>
<accession>A0ABV8KCT2</accession>
<dbReference type="CDD" id="cd17325">
    <property type="entry name" value="MFS_MdtG_SLC18_like"/>
    <property type="match status" value="1"/>
</dbReference>
<feature type="transmembrane region" description="Helical" evidence="7">
    <location>
        <begin position="237"/>
        <end position="258"/>
    </location>
</feature>
<dbReference type="InterPro" id="IPR036259">
    <property type="entry name" value="MFS_trans_sf"/>
</dbReference>
<keyword evidence="10" id="KW-1185">Reference proteome</keyword>
<feature type="domain" description="Major facilitator superfamily (MFS) profile" evidence="8">
    <location>
        <begin position="108"/>
        <end position="506"/>
    </location>
</feature>
<evidence type="ECO:0000256" key="4">
    <source>
        <dbReference type="ARBA" id="ARBA00022692"/>
    </source>
</evidence>
<evidence type="ECO:0000313" key="9">
    <source>
        <dbReference type="EMBL" id="MFC4103866.1"/>
    </source>
</evidence>
<evidence type="ECO:0000256" key="5">
    <source>
        <dbReference type="ARBA" id="ARBA00022989"/>
    </source>
</evidence>
<reference evidence="10" key="1">
    <citation type="journal article" date="2019" name="Int. J. Syst. Evol. Microbiol.">
        <title>The Global Catalogue of Microorganisms (GCM) 10K type strain sequencing project: providing services to taxonomists for standard genome sequencing and annotation.</title>
        <authorList>
            <consortium name="The Broad Institute Genomics Platform"/>
            <consortium name="The Broad Institute Genome Sequencing Center for Infectious Disease"/>
            <person name="Wu L."/>
            <person name="Ma J."/>
        </authorList>
    </citation>
    <scope>NUCLEOTIDE SEQUENCE [LARGE SCALE GENOMIC DNA]</scope>
    <source>
        <strain evidence="10">IBRC-M 10987</strain>
    </source>
</reference>
<sequence>MFPDGTGSFVVRVLSEIQECISFTLISHLVLLQNETNIAATRRRQPFRLEIQEFICFTPISHLVFLRNETNIAVKRRRQPFRLDRTERGVHMKISTGWAGKKVLSSPFVLQLLVIMFLVEFVKGALMVSILPVYMGTVLGFSAYAIGWALALQYIGDNAFRSPLGWIIDRLGYRMVMLFGVILTFASVAIVSLTEGVGWIVLACLLLGVGTSPLWPCVITGATAVAGNEASGSIMSVVYMAWLTGVGIGPVVINFFILQSFAPAFRLLIGMMVVVVFVALLLPGRSKSREIEGTEAPAIVHAGAERKAPLGERIRSYFAQVSASMHASWLLYPAMFIQNFALGLLTPVLTLYARTVLHLTPQQYSMYLVAGGAVTVLGLIPVGKWVDKVGTKWFLHVGFILSAISLPMLGYTRSLPLVLAIVAVVGLGYAMIIPAWNALIADAIPKSERGAVWGFFLTIEGLGVVAGSILSGRLFDSFGPHAPFLVSGSVMLLLFVLHLFITRRPAVVVR</sequence>
<dbReference type="PROSITE" id="PS50850">
    <property type="entry name" value="MFS"/>
    <property type="match status" value="1"/>
</dbReference>
<feature type="transmembrane region" description="Helical" evidence="7">
    <location>
        <begin position="264"/>
        <end position="282"/>
    </location>
</feature>
<proteinExistence type="predicted"/>
<dbReference type="InterPro" id="IPR020846">
    <property type="entry name" value="MFS_dom"/>
</dbReference>
<dbReference type="RefSeq" id="WP_377722427.1">
    <property type="nucleotide sequence ID" value="NZ_JBHSAM010000036.1"/>
</dbReference>
<keyword evidence="6 7" id="KW-0472">Membrane</keyword>
<feature type="transmembrane region" description="Helical" evidence="7">
    <location>
        <begin position="482"/>
        <end position="501"/>
    </location>
</feature>